<dbReference type="GO" id="GO:0005886">
    <property type="term" value="C:plasma membrane"/>
    <property type="evidence" value="ECO:0007669"/>
    <property type="project" value="TreeGrafter"/>
</dbReference>
<dbReference type="SUPFAM" id="SSF69593">
    <property type="entry name" value="Glycerol-3-phosphate (1)-acyltransferase"/>
    <property type="match status" value="1"/>
</dbReference>
<keyword evidence="2 5" id="KW-0012">Acyltransferase</keyword>
<dbReference type="GO" id="GO:0003841">
    <property type="term" value="F:1-acylglycerol-3-phosphate O-acyltransferase activity"/>
    <property type="evidence" value="ECO:0007669"/>
    <property type="project" value="TreeGrafter"/>
</dbReference>
<dbReference type="EMBL" id="JAAMFM010000003">
    <property type="protein sequence ID" value="NVM93941.1"/>
    <property type="molecule type" value="Genomic_DNA"/>
</dbReference>
<evidence type="ECO:0000256" key="2">
    <source>
        <dbReference type="ARBA" id="ARBA00023315"/>
    </source>
</evidence>
<gene>
    <name evidence="5" type="ORF">G6034_03250</name>
</gene>
<dbReference type="CDD" id="cd07989">
    <property type="entry name" value="LPLAT_AGPAT-like"/>
    <property type="match status" value="1"/>
</dbReference>
<evidence type="ECO:0000313" key="6">
    <source>
        <dbReference type="Proteomes" id="UP000543556"/>
    </source>
</evidence>
<feature type="domain" description="Phospholipid/glycerol acyltransferase" evidence="4">
    <location>
        <begin position="40"/>
        <end position="158"/>
    </location>
</feature>
<evidence type="ECO:0000259" key="4">
    <source>
        <dbReference type="SMART" id="SM00563"/>
    </source>
</evidence>
<dbReference type="PANTHER" id="PTHR10434:SF55">
    <property type="entry name" value="POSSIBLE ACYLTRANSFERASE"/>
    <property type="match status" value="1"/>
</dbReference>
<keyword evidence="1 5" id="KW-0808">Transferase</keyword>
<reference evidence="5 6" key="1">
    <citation type="submission" date="2020-02" db="EMBL/GenBank/DDBJ databases">
        <title>Genome sequence of strain AETb3-4.</title>
        <authorList>
            <person name="Gao J."/>
            <person name="Zhang X."/>
        </authorList>
    </citation>
    <scope>NUCLEOTIDE SEQUENCE [LARGE SCALE GENOMIC DNA]</scope>
    <source>
        <strain evidence="5 6">AETb3-4</strain>
    </source>
</reference>
<protein>
    <submittedName>
        <fullName evidence="5">1-acyl-sn-glycerol-3-phosphate acyltransferase</fullName>
    </submittedName>
</protein>
<name>A0A7Y7LYU7_9MICC</name>
<dbReference type="Pfam" id="PF01553">
    <property type="entry name" value="Acyltransferase"/>
    <property type="match status" value="1"/>
</dbReference>
<dbReference type="Proteomes" id="UP000543556">
    <property type="component" value="Unassembled WGS sequence"/>
</dbReference>
<evidence type="ECO:0000256" key="3">
    <source>
        <dbReference type="SAM" id="MobiDB-lite"/>
    </source>
</evidence>
<organism evidence="5 6">
    <name type="scientific">Arthrobacter wenxiniae</name>
    <dbReference type="NCBI Taxonomy" id="2713570"/>
    <lineage>
        <taxon>Bacteria</taxon>
        <taxon>Bacillati</taxon>
        <taxon>Actinomycetota</taxon>
        <taxon>Actinomycetes</taxon>
        <taxon>Micrococcales</taxon>
        <taxon>Micrococcaceae</taxon>
        <taxon>Arthrobacter</taxon>
    </lineage>
</organism>
<comment type="caution">
    <text evidence="5">The sequence shown here is derived from an EMBL/GenBank/DDBJ whole genome shotgun (WGS) entry which is preliminary data.</text>
</comment>
<proteinExistence type="predicted"/>
<dbReference type="InterPro" id="IPR002123">
    <property type="entry name" value="Plipid/glycerol_acylTrfase"/>
</dbReference>
<accession>A0A7Y7LYU7</accession>
<dbReference type="PANTHER" id="PTHR10434">
    <property type="entry name" value="1-ACYL-SN-GLYCEROL-3-PHOSPHATE ACYLTRANSFERASE"/>
    <property type="match status" value="1"/>
</dbReference>
<dbReference type="SMART" id="SM00563">
    <property type="entry name" value="PlsC"/>
    <property type="match status" value="1"/>
</dbReference>
<keyword evidence="6" id="KW-1185">Reference proteome</keyword>
<evidence type="ECO:0000313" key="5">
    <source>
        <dbReference type="EMBL" id="NVM93941.1"/>
    </source>
</evidence>
<dbReference type="AlphaFoldDB" id="A0A7Y7LYU7"/>
<sequence length="271" mass="29433">MPWSTRLVFAFMAGIALPVMNTLTGKEWRGLEKLPAREGFIVVPNHCTEIDPIVVGHMLYSQNAMPHFLAKDSLFDVPVIGALLRGARQIPVERTGAGAGKSLEGAERVLAEGGAVVVYPEGTLTRDPDLWPMKGRTGAARLALSTGAKVVPVAHWGAQELFPRYAKGFKVFPRKKVRVLVGDPVDLSEFAKLPGDKATLEAMTEVIMKDITALLETLRGQKAPVQRWDPAAHHQSTHGRFVDRGATPTDQHNPTEQHKDDAGTPEAGDAQ</sequence>
<feature type="compositionally biased region" description="Basic and acidic residues" evidence="3">
    <location>
        <begin position="253"/>
        <end position="262"/>
    </location>
</feature>
<evidence type="ECO:0000256" key="1">
    <source>
        <dbReference type="ARBA" id="ARBA00022679"/>
    </source>
</evidence>
<feature type="region of interest" description="Disordered" evidence="3">
    <location>
        <begin position="225"/>
        <end position="271"/>
    </location>
</feature>
<dbReference type="GO" id="GO:0006654">
    <property type="term" value="P:phosphatidic acid biosynthetic process"/>
    <property type="evidence" value="ECO:0007669"/>
    <property type="project" value="TreeGrafter"/>
</dbReference>